<dbReference type="EMBL" id="MU806503">
    <property type="protein sequence ID" value="KAJ3834641.1"/>
    <property type="molecule type" value="Genomic_DNA"/>
</dbReference>
<comment type="caution">
    <text evidence="1">The sequence shown here is derived from an EMBL/GenBank/DDBJ whole genome shotgun (WGS) entry which is preliminary data.</text>
</comment>
<protein>
    <submittedName>
        <fullName evidence="1">Uncharacterized protein</fullName>
    </submittedName>
</protein>
<gene>
    <name evidence="1" type="ORF">F5878DRAFT_644962</name>
</gene>
<dbReference type="Proteomes" id="UP001163846">
    <property type="component" value="Unassembled WGS sequence"/>
</dbReference>
<organism evidence="1 2">
    <name type="scientific">Lentinula raphanica</name>
    <dbReference type="NCBI Taxonomy" id="153919"/>
    <lineage>
        <taxon>Eukaryota</taxon>
        <taxon>Fungi</taxon>
        <taxon>Dikarya</taxon>
        <taxon>Basidiomycota</taxon>
        <taxon>Agaricomycotina</taxon>
        <taxon>Agaricomycetes</taxon>
        <taxon>Agaricomycetidae</taxon>
        <taxon>Agaricales</taxon>
        <taxon>Marasmiineae</taxon>
        <taxon>Omphalotaceae</taxon>
        <taxon>Lentinula</taxon>
    </lineage>
</organism>
<keyword evidence="2" id="KW-1185">Reference proteome</keyword>
<accession>A0AA38P1T5</accession>
<name>A0AA38P1T5_9AGAR</name>
<dbReference type="AlphaFoldDB" id="A0AA38P1T5"/>
<evidence type="ECO:0000313" key="1">
    <source>
        <dbReference type="EMBL" id="KAJ3834641.1"/>
    </source>
</evidence>
<proteinExistence type="predicted"/>
<evidence type="ECO:0000313" key="2">
    <source>
        <dbReference type="Proteomes" id="UP001163846"/>
    </source>
</evidence>
<reference evidence="1" key="1">
    <citation type="submission" date="2022-08" db="EMBL/GenBank/DDBJ databases">
        <authorList>
            <consortium name="DOE Joint Genome Institute"/>
            <person name="Min B."/>
            <person name="Riley R."/>
            <person name="Sierra-Patev S."/>
            <person name="Naranjo-Ortiz M."/>
            <person name="Looney B."/>
            <person name="Konkel Z."/>
            <person name="Slot J.C."/>
            <person name="Sakamoto Y."/>
            <person name="Steenwyk J.L."/>
            <person name="Rokas A."/>
            <person name="Carro J."/>
            <person name="Camarero S."/>
            <person name="Ferreira P."/>
            <person name="Molpeceres G."/>
            <person name="Ruiz-Duenas F.J."/>
            <person name="Serrano A."/>
            <person name="Henrissat B."/>
            <person name="Drula E."/>
            <person name="Hughes K.W."/>
            <person name="Mata J.L."/>
            <person name="Ishikawa N.K."/>
            <person name="Vargas-Isla R."/>
            <person name="Ushijima S."/>
            <person name="Smith C.A."/>
            <person name="Ahrendt S."/>
            <person name="Andreopoulos W."/>
            <person name="He G."/>
            <person name="Labutti K."/>
            <person name="Lipzen A."/>
            <person name="Ng V."/>
            <person name="Sandor L."/>
            <person name="Barry K."/>
            <person name="Martinez A.T."/>
            <person name="Xiao Y."/>
            <person name="Gibbons J.G."/>
            <person name="Terashima K."/>
            <person name="Hibbett D.S."/>
            <person name="Grigoriev I.V."/>
        </authorList>
    </citation>
    <scope>NUCLEOTIDE SEQUENCE</scope>
    <source>
        <strain evidence="1">TFB9207</strain>
    </source>
</reference>
<sequence>MPSLSADAMCFLNDYVESELGSFKFLRDPRGCAMVQHDCPNCLLYHLEQPSETTTFSTSLILLAWQLHRFEWLLKKIQRTSNKVERLDFHLTLTCGYLYNSDASNIMTDIRLFIFVSKTSDLLPLTISNQHIEHQDWIDALYTNHGDNRLDRPAGWLHPPPGYKYLRSRAADQQSNWQLMVSQDIMRKADTSAKKDESSVKTVQNSAN</sequence>